<protein>
    <submittedName>
        <fullName evidence="1">Uncharacterized protein</fullName>
    </submittedName>
</protein>
<dbReference type="EMBL" id="JANHOG010000023">
    <property type="protein sequence ID" value="KAJ3559477.1"/>
    <property type="molecule type" value="Genomic_DNA"/>
</dbReference>
<evidence type="ECO:0000313" key="1">
    <source>
        <dbReference type="EMBL" id="KAJ3559477.1"/>
    </source>
</evidence>
<organism evidence="1 2">
    <name type="scientific">Phlebia brevispora</name>
    <dbReference type="NCBI Taxonomy" id="194682"/>
    <lineage>
        <taxon>Eukaryota</taxon>
        <taxon>Fungi</taxon>
        <taxon>Dikarya</taxon>
        <taxon>Basidiomycota</taxon>
        <taxon>Agaricomycotina</taxon>
        <taxon>Agaricomycetes</taxon>
        <taxon>Polyporales</taxon>
        <taxon>Meruliaceae</taxon>
        <taxon>Phlebia</taxon>
    </lineage>
</organism>
<name>A0ACC1TEW5_9APHY</name>
<evidence type="ECO:0000313" key="2">
    <source>
        <dbReference type="Proteomes" id="UP001148662"/>
    </source>
</evidence>
<dbReference type="Proteomes" id="UP001148662">
    <property type="component" value="Unassembled WGS sequence"/>
</dbReference>
<keyword evidence="2" id="KW-1185">Reference proteome</keyword>
<sequence>MAPNDADTLRQQIKHDFGETLEDKYVEECVVLCQNFDISAQDLFYKWEAVYFGQSPRVFDDGTIPALRQHVQREVSKQNSRKLHAKSNTSGLMSRNLNAGVQPTPSSSQGHGKATTQSRAPDISLNQAPSAVPNKVKFSVLNRTEKGQRYRYMYERISERSGALDDRIDDIAELVQKHYGIVELGDPSLETEEEVTVVGRIVLDADSSSTGPVKLNESSMSLESSRALGSGRRIPLKFDANVRVRGARKGVQGAGFFPGAIVALRGRNGGGGWFVVTEILSLPNPSSSPLPPGNTDRAFTMCAAAGPYTADADLQFKPWEAFLKKARSLKPSVVLLIGPFIDSNHLAVQNGDLDKDCTTIFREIFLTKLSELLDELPGSIALIVPSVRDILNEHAVFPQGEFRFEHVHDSRISTLSNPCCFDVNGISFGATSVDVLFHLRKEEYFKQASAIAPIGSKEQPHDAMANLCYHIVQQRSFYPIFPVPLDLTHEVNLDISHSDALHFNGPEGEMPNILFLPSKLKQFVKYIEDMIVINPSTIVKGYFVSIEFLKMQNRHVELIKLE</sequence>
<proteinExistence type="predicted"/>
<comment type="caution">
    <text evidence="1">The sequence shown here is derived from an EMBL/GenBank/DDBJ whole genome shotgun (WGS) entry which is preliminary data.</text>
</comment>
<accession>A0ACC1TEW5</accession>
<reference evidence="1" key="1">
    <citation type="submission" date="2022-07" db="EMBL/GenBank/DDBJ databases">
        <title>Genome Sequence of Phlebia brevispora.</title>
        <authorList>
            <person name="Buettner E."/>
        </authorList>
    </citation>
    <scope>NUCLEOTIDE SEQUENCE</scope>
    <source>
        <strain evidence="1">MPL23</strain>
    </source>
</reference>
<gene>
    <name evidence="1" type="ORF">NM688_g320</name>
</gene>